<accession>A0ABY5PND1</accession>
<evidence type="ECO:0000313" key="1">
    <source>
        <dbReference type="EMBL" id="UUY06094.1"/>
    </source>
</evidence>
<organism evidence="1 2">
    <name type="scientific">Svornostia abyssi</name>
    <dbReference type="NCBI Taxonomy" id="2898438"/>
    <lineage>
        <taxon>Bacteria</taxon>
        <taxon>Bacillati</taxon>
        <taxon>Actinomycetota</taxon>
        <taxon>Thermoleophilia</taxon>
        <taxon>Solirubrobacterales</taxon>
        <taxon>Baekduiaceae</taxon>
        <taxon>Svornostia</taxon>
    </lineage>
</organism>
<reference evidence="2" key="1">
    <citation type="submission" date="2021-11" db="EMBL/GenBank/DDBJ databases">
        <title>Cultivation dependent microbiological survey of springs from the worlds oldest radium mine currently devoted to the extraction of radon-saturated water.</title>
        <authorList>
            <person name="Kapinusova G."/>
            <person name="Smrhova T."/>
            <person name="Strejcek M."/>
            <person name="Suman J."/>
            <person name="Jani K."/>
            <person name="Pajer P."/>
            <person name="Uhlik O."/>
        </authorList>
    </citation>
    <scope>NUCLEOTIDE SEQUENCE [LARGE SCALE GENOMIC DNA]</scope>
    <source>
        <strain evidence="2">J379</strain>
    </source>
</reference>
<dbReference type="Proteomes" id="UP001058860">
    <property type="component" value="Chromosome"/>
</dbReference>
<dbReference type="RefSeq" id="WP_353866523.1">
    <property type="nucleotide sequence ID" value="NZ_CP088295.1"/>
</dbReference>
<keyword evidence="2" id="KW-1185">Reference proteome</keyword>
<dbReference type="EMBL" id="CP088295">
    <property type="protein sequence ID" value="UUY06094.1"/>
    <property type="molecule type" value="Genomic_DNA"/>
</dbReference>
<protein>
    <submittedName>
        <fullName evidence="1">Antitoxin</fullName>
    </submittedName>
</protein>
<name>A0ABY5PND1_9ACTN</name>
<proteinExistence type="predicted"/>
<sequence length="75" mass="8333">MRTTLDLDDSVLAALRERGALERKSLGRLASELLARALADPAPATREFTWVARDLGGTKVDLEDKEAVRRVLDRD</sequence>
<gene>
    <name evidence="1" type="ORF">LRS13_11440</name>
</gene>
<evidence type="ECO:0000313" key="2">
    <source>
        <dbReference type="Proteomes" id="UP001058860"/>
    </source>
</evidence>